<evidence type="ECO:0000313" key="2">
    <source>
        <dbReference type="EMBL" id="WMW79589.1"/>
    </source>
</evidence>
<protein>
    <recommendedName>
        <fullName evidence="4">MotA/TolQ/ExbB proton channel domain-containing protein</fullName>
    </recommendedName>
</protein>
<keyword evidence="1" id="KW-0472">Membrane</keyword>
<proteinExistence type="predicted"/>
<feature type="transmembrane region" description="Helical" evidence="1">
    <location>
        <begin position="110"/>
        <end position="128"/>
    </location>
</feature>
<evidence type="ECO:0000313" key="3">
    <source>
        <dbReference type="Proteomes" id="UP001181355"/>
    </source>
</evidence>
<accession>A0ABY9REI1</accession>
<keyword evidence="1" id="KW-0812">Transmembrane</keyword>
<dbReference type="PROSITE" id="PS51257">
    <property type="entry name" value="PROKAR_LIPOPROTEIN"/>
    <property type="match status" value="1"/>
</dbReference>
<evidence type="ECO:0000256" key="1">
    <source>
        <dbReference type="SAM" id="Phobius"/>
    </source>
</evidence>
<gene>
    <name evidence="2" type="ORF">RF679_13130</name>
</gene>
<reference evidence="2" key="1">
    <citation type="submission" date="2023-09" db="EMBL/GenBank/DDBJ databases">
        <title>Undibacterium sp. 20NA77.5 isolated from freshwater.</title>
        <authorList>
            <person name="Le V."/>
            <person name="Ko S.-R."/>
            <person name="Ahn C.-Y."/>
            <person name="Oh H.-M."/>
        </authorList>
    </citation>
    <scope>NUCLEOTIDE SEQUENCE</scope>
    <source>
        <strain evidence="2">20NA77.5</strain>
    </source>
</reference>
<organism evidence="2 3">
    <name type="scientific">Undibacterium cyanobacteriorum</name>
    <dbReference type="NCBI Taxonomy" id="3073561"/>
    <lineage>
        <taxon>Bacteria</taxon>
        <taxon>Pseudomonadati</taxon>
        <taxon>Pseudomonadota</taxon>
        <taxon>Betaproteobacteria</taxon>
        <taxon>Burkholderiales</taxon>
        <taxon>Oxalobacteraceae</taxon>
        <taxon>Undibacterium</taxon>
    </lineage>
</organism>
<keyword evidence="3" id="KW-1185">Reference proteome</keyword>
<dbReference type="EMBL" id="CP133720">
    <property type="protein sequence ID" value="WMW79589.1"/>
    <property type="molecule type" value="Genomic_DNA"/>
</dbReference>
<dbReference type="Proteomes" id="UP001181355">
    <property type="component" value="Chromosome"/>
</dbReference>
<evidence type="ECO:0008006" key="4">
    <source>
        <dbReference type="Google" id="ProtNLM"/>
    </source>
</evidence>
<feature type="transmembrane region" description="Helical" evidence="1">
    <location>
        <begin position="12"/>
        <end position="35"/>
    </location>
</feature>
<sequence length="142" mass="15259">MMNHYPRLFLAVAPITLLACLCGIMALFIIGSIVLTFQQGFSFEAITQSLSFAGLVGMVAFFIGVIPALLFGSAAYAFLLNKNANNYLTTSIVGTLPAVILAPFSIELGILFLIFSIPISLSLHFLALRSKRIQEARGSTIA</sequence>
<feature type="transmembrane region" description="Helical" evidence="1">
    <location>
        <begin position="55"/>
        <end position="79"/>
    </location>
</feature>
<dbReference type="RefSeq" id="WP_309481085.1">
    <property type="nucleotide sequence ID" value="NZ_CP133720.1"/>
</dbReference>
<keyword evidence="1" id="KW-1133">Transmembrane helix</keyword>
<name>A0ABY9REI1_9BURK</name>